<protein>
    <submittedName>
        <fullName evidence="1">Jg11590 protein</fullName>
    </submittedName>
</protein>
<reference evidence="1" key="1">
    <citation type="submission" date="2022-03" db="EMBL/GenBank/DDBJ databases">
        <authorList>
            <person name="Lindestad O."/>
        </authorList>
    </citation>
    <scope>NUCLEOTIDE SEQUENCE</scope>
</reference>
<dbReference type="EMBL" id="CAKXAJ010025573">
    <property type="protein sequence ID" value="CAH2241140.1"/>
    <property type="molecule type" value="Genomic_DNA"/>
</dbReference>
<proteinExistence type="predicted"/>
<evidence type="ECO:0000313" key="1">
    <source>
        <dbReference type="EMBL" id="CAH2241140.1"/>
    </source>
</evidence>
<sequence>MLRDAYLYNRLTDAHDFVCVRLIELSHLCDGSAKYQLEALDSVDRRDGRLIGDLANKKLQSLEHRRKVACLSVFYKIYFEECAQELFDPVPPSPVYHRTARHNKDLPYPMWLIYHRRIFVSDSHRKDLECPSSFQFPQLSNMSTFKS</sequence>
<organism evidence="1 2">
    <name type="scientific">Pararge aegeria aegeria</name>
    <dbReference type="NCBI Taxonomy" id="348720"/>
    <lineage>
        <taxon>Eukaryota</taxon>
        <taxon>Metazoa</taxon>
        <taxon>Ecdysozoa</taxon>
        <taxon>Arthropoda</taxon>
        <taxon>Hexapoda</taxon>
        <taxon>Insecta</taxon>
        <taxon>Pterygota</taxon>
        <taxon>Neoptera</taxon>
        <taxon>Endopterygota</taxon>
        <taxon>Lepidoptera</taxon>
        <taxon>Glossata</taxon>
        <taxon>Ditrysia</taxon>
        <taxon>Papilionoidea</taxon>
        <taxon>Nymphalidae</taxon>
        <taxon>Satyrinae</taxon>
        <taxon>Satyrini</taxon>
        <taxon>Parargina</taxon>
        <taxon>Pararge</taxon>
    </lineage>
</organism>
<accession>A0A8S4RTP4</accession>
<gene>
    <name evidence="1" type="primary">jg11590</name>
    <name evidence="1" type="ORF">PAEG_LOCUS17595</name>
</gene>
<comment type="caution">
    <text evidence="1">The sequence shown here is derived from an EMBL/GenBank/DDBJ whole genome shotgun (WGS) entry which is preliminary data.</text>
</comment>
<dbReference type="OrthoDB" id="7480422at2759"/>
<evidence type="ECO:0000313" key="2">
    <source>
        <dbReference type="Proteomes" id="UP000838756"/>
    </source>
</evidence>
<keyword evidence="2" id="KW-1185">Reference proteome</keyword>
<name>A0A8S4RTP4_9NEOP</name>
<dbReference type="AlphaFoldDB" id="A0A8S4RTP4"/>
<dbReference type="Proteomes" id="UP000838756">
    <property type="component" value="Unassembled WGS sequence"/>
</dbReference>